<evidence type="ECO:0000256" key="1">
    <source>
        <dbReference type="ARBA" id="ARBA00022729"/>
    </source>
</evidence>
<dbReference type="PANTHER" id="PTHR10161">
    <property type="entry name" value="TARTRATE-RESISTANT ACID PHOSPHATASE TYPE 5"/>
    <property type="match status" value="1"/>
</dbReference>
<organism evidence="3 4">
    <name type="scientific">Ficus carica</name>
    <name type="common">Common fig</name>
    <dbReference type="NCBI Taxonomy" id="3494"/>
    <lineage>
        <taxon>Eukaryota</taxon>
        <taxon>Viridiplantae</taxon>
        <taxon>Streptophyta</taxon>
        <taxon>Embryophyta</taxon>
        <taxon>Tracheophyta</taxon>
        <taxon>Spermatophyta</taxon>
        <taxon>Magnoliopsida</taxon>
        <taxon>eudicotyledons</taxon>
        <taxon>Gunneridae</taxon>
        <taxon>Pentapetalae</taxon>
        <taxon>rosids</taxon>
        <taxon>fabids</taxon>
        <taxon>Rosales</taxon>
        <taxon>Moraceae</taxon>
        <taxon>Ficeae</taxon>
        <taxon>Ficus</taxon>
    </lineage>
</organism>
<proteinExistence type="predicted"/>
<dbReference type="SUPFAM" id="SSF56300">
    <property type="entry name" value="Metallo-dependent phosphatases"/>
    <property type="match status" value="1"/>
</dbReference>
<keyword evidence="1" id="KW-0732">Signal</keyword>
<dbReference type="EMBL" id="BTGU01000067">
    <property type="protein sequence ID" value="GMN56926.1"/>
    <property type="molecule type" value="Genomic_DNA"/>
</dbReference>
<accession>A0AA88AZC7</accession>
<comment type="caution">
    <text evidence="3">The sequence shown here is derived from an EMBL/GenBank/DDBJ whole genome shotgun (WGS) entry which is preliminary data.</text>
</comment>
<sequence>MEKPWNWVRTLVAQLALCFALFLALQLGRPQKSLFSHRSESRPRDLYFISVRGGFRPVNQQTHLLKQGPPVRLSLIVLVSIWGVPLLEKVATTYKARFVVTVSELGEDDPLVQNATRLVPSLKIPWYTTRVSKVHEEGGSLLEQVNVSYGKSLDIIGVNTGLIQDMLMEPLKDAANNQLNWLTRTLEAKAASDNWCIVVGFHPLYSCEERDEETEVNQVFETLWQTFMKFEVNAYISGQDCIHQGSISYTENPGSNVKGPHLSSSNGRSVFTREVIDGFLLHRVSALELVTYSVTSAGEVVHRTALQQRGKEVM</sequence>
<evidence type="ECO:0000256" key="2">
    <source>
        <dbReference type="ARBA" id="ARBA00022801"/>
    </source>
</evidence>
<keyword evidence="2" id="KW-0378">Hydrolase</keyword>
<reference evidence="3" key="1">
    <citation type="submission" date="2023-07" db="EMBL/GenBank/DDBJ databases">
        <title>draft genome sequence of fig (Ficus carica).</title>
        <authorList>
            <person name="Takahashi T."/>
            <person name="Nishimura K."/>
        </authorList>
    </citation>
    <scope>NUCLEOTIDE SEQUENCE</scope>
</reference>
<evidence type="ECO:0000313" key="3">
    <source>
        <dbReference type="EMBL" id="GMN56926.1"/>
    </source>
</evidence>
<dbReference type="Gene3D" id="3.60.21.10">
    <property type="match status" value="1"/>
</dbReference>
<keyword evidence="4" id="KW-1185">Reference proteome</keyword>
<dbReference type="InterPro" id="IPR029052">
    <property type="entry name" value="Metallo-depent_PP-like"/>
</dbReference>
<gene>
    <name evidence="3" type="ORF">TIFTF001_026042</name>
</gene>
<dbReference type="AlphaFoldDB" id="A0AA88AZC7"/>
<evidence type="ECO:0000313" key="4">
    <source>
        <dbReference type="Proteomes" id="UP001187192"/>
    </source>
</evidence>
<name>A0AA88AZC7_FICCA</name>
<dbReference type="Proteomes" id="UP001187192">
    <property type="component" value="Unassembled WGS sequence"/>
</dbReference>
<dbReference type="InterPro" id="IPR051558">
    <property type="entry name" value="Metallophosphoesterase_PAP"/>
</dbReference>
<dbReference type="GO" id="GO:0016787">
    <property type="term" value="F:hydrolase activity"/>
    <property type="evidence" value="ECO:0007669"/>
    <property type="project" value="UniProtKB-KW"/>
</dbReference>
<dbReference type="PANTHER" id="PTHR10161:SF57">
    <property type="entry name" value="PROTEIN WITH METALLOPHOSPHATASE DOMAIN"/>
    <property type="match status" value="1"/>
</dbReference>
<protein>
    <recommendedName>
        <fullName evidence="5">Calcineurin-like phosphoesterase domain-containing protein</fullName>
    </recommendedName>
</protein>
<evidence type="ECO:0008006" key="5">
    <source>
        <dbReference type="Google" id="ProtNLM"/>
    </source>
</evidence>